<name>A0AAD4ZVU3_PRUDU</name>
<comment type="caution">
    <text evidence="2">The sequence shown here is derived from an EMBL/GenBank/DDBJ whole genome shotgun (WGS) entry which is preliminary data.</text>
</comment>
<protein>
    <submittedName>
        <fullName evidence="2">Uncharacterized protein</fullName>
    </submittedName>
</protein>
<evidence type="ECO:0000313" key="2">
    <source>
        <dbReference type="EMBL" id="KAI5354996.1"/>
    </source>
</evidence>
<evidence type="ECO:0000256" key="1">
    <source>
        <dbReference type="SAM" id="MobiDB-lite"/>
    </source>
</evidence>
<gene>
    <name evidence="2" type="ORF">L3X38_007891</name>
</gene>
<organism evidence="2 3">
    <name type="scientific">Prunus dulcis</name>
    <name type="common">Almond</name>
    <name type="synonym">Amygdalus dulcis</name>
    <dbReference type="NCBI Taxonomy" id="3755"/>
    <lineage>
        <taxon>Eukaryota</taxon>
        <taxon>Viridiplantae</taxon>
        <taxon>Streptophyta</taxon>
        <taxon>Embryophyta</taxon>
        <taxon>Tracheophyta</taxon>
        <taxon>Spermatophyta</taxon>
        <taxon>Magnoliopsida</taxon>
        <taxon>eudicotyledons</taxon>
        <taxon>Gunneridae</taxon>
        <taxon>Pentapetalae</taxon>
        <taxon>rosids</taxon>
        <taxon>fabids</taxon>
        <taxon>Rosales</taxon>
        <taxon>Rosaceae</taxon>
        <taxon>Amygdaloideae</taxon>
        <taxon>Amygdaleae</taxon>
        <taxon>Prunus</taxon>
    </lineage>
</organism>
<dbReference type="Proteomes" id="UP001054821">
    <property type="component" value="Chromosome 1"/>
</dbReference>
<feature type="region of interest" description="Disordered" evidence="1">
    <location>
        <begin position="61"/>
        <end position="80"/>
    </location>
</feature>
<proteinExistence type="predicted"/>
<reference evidence="2 3" key="1">
    <citation type="journal article" date="2022" name="G3 (Bethesda)">
        <title>Whole-genome sequence and methylome profiling of the almond [Prunus dulcis (Mill.) D.A. Webb] cultivar 'Nonpareil'.</title>
        <authorList>
            <person name="D'Amico-Willman K.M."/>
            <person name="Ouma W.Z."/>
            <person name="Meulia T."/>
            <person name="Sideli G.M."/>
            <person name="Gradziel T.M."/>
            <person name="Fresnedo-Ramirez J."/>
        </authorList>
    </citation>
    <scope>NUCLEOTIDE SEQUENCE [LARGE SCALE GENOMIC DNA]</scope>
    <source>
        <strain evidence="2">Clone GOH B32 T37-40</strain>
    </source>
</reference>
<dbReference type="EMBL" id="JAJFAZ020000001">
    <property type="protein sequence ID" value="KAI5354996.1"/>
    <property type="molecule type" value="Genomic_DNA"/>
</dbReference>
<sequence length="80" mass="9187">MNPKPVSSQKASRYEDARTLMHIEGTDGNKENLCASKVEHFVDFCRNLYLPLPLKPPAKGRLETLKHTQHRRVTQSRSQV</sequence>
<evidence type="ECO:0000313" key="3">
    <source>
        <dbReference type="Proteomes" id="UP001054821"/>
    </source>
</evidence>
<keyword evidence="3" id="KW-1185">Reference proteome</keyword>
<dbReference type="AlphaFoldDB" id="A0AAD4ZVU3"/>
<accession>A0AAD4ZVU3</accession>